<dbReference type="GO" id="GO:0006355">
    <property type="term" value="P:regulation of DNA-templated transcription"/>
    <property type="evidence" value="ECO:0007669"/>
    <property type="project" value="InterPro"/>
</dbReference>
<dbReference type="CDD" id="cd00383">
    <property type="entry name" value="trans_reg_C"/>
    <property type="match status" value="1"/>
</dbReference>
<dbReference type="OrthoDB" id="8430416at2"/>
<dbReference type="RefSeq" id="WP_116008532.1">
    <property type="nucleotide sequence ID" value="NZ_QUOU01000001.1"/>
</dbReference>
<evidence type="ECO:0000313" key="6">
    <source>
        <dbReference type="Proteomes" id="UP000256478"/>
    </source>
</evidence>
<dbReference type="AlphaFoldDB" id="A0A3E0TU05"/>
<keyword evidence="1 2" id="KW-0238">DNA-binding</keyword>
<dbReference type="SUPFAM" id="SSF46894">
    <property type="entry name" value="C-terminal effector domain of the bipartite response regulators"/>
    <property type="match status" value="1"/>
</dbReference>
<evidence type="ECO:0000313" key="5">
    <source>
        <dbReference type="EMBL" id="REL27452.1"/>
    </source>
</evidence>
<reference evidence="5 6" key="1">
    <citation type="submission" date="2018-08" db="EMBL/GenBank/DDBJ databases">
        <title>Thalassotalea euphylliae genome.</title>
        <authorList>
            <person name="Summers S."/>
            <person name="Rice S.A."/>
            <person name="Freckelton M.L."/>
            <person name="Nedved B.T."/>
            <person name="Hadfield M.G."/>
        </authorList>
    </citation>
    <scope>NUCLEOTIDE SEQUENCE [LARGE SCALE GENOMIC DNA]</scope>
    <source>
        <strain evidence="5 6">H1</strain>
    </source>
</reference>
<dbReference type="PANTHER" id="PTHR36842">
    <property type="entry name" value="PROTEIN TOLB HOMOLOG"/>
    <property type="match status" value="1"/>
</dbReference>
<feature type="DNA-binding region" description="OmpR/PhoB-type" evidence="2">
    <location>
        <begin position="1"/>
        <end position="99"/>
    </location>
</feature>
<dbReference type="EMBL" id="QUOU01000001">
    <property type="protein sequence ID" value="REL27452.1"/>
    <property type="molecule type" value="Genomic_DNA"/>
</dbReference>
<keyword evidence="3" id="KW-0472">Membrane</keyword>
<feature type="transmembrane region" description="Helical" evidence="3">
    <location>
        <begin position="147"/>
        <end position="170"/>
    </location>
</feature>
<keyword evidence="3" id="KW-0812">Transmembrane</keyword>
<dbReference type="InterPro" id="IPR011042">
    <property type="entry name" value="6-blade_b-propeller_TolB-like"/>
</dbReference>
<dbReference type="GO" id="GO:0000160">
    <property type="term" value="P:phosphorelay signal transduction system"/>
    <property type="evidence" value="ECO:0007669"/>
    <property type="project" value="InterPro"/>
</dbReference>
<proteinExistence type="predicted"/>
<gene>
    <name evidence="5" type="ORF">DXX93_13370</name>
</gene>
<dbReference type="PANTHER" id="PTHR36842:SF1">
    <property type="entry name" value="PROTEIN TOLB"/>
    <property type="match status" value="1"/>
</dbReference>
<name>A0A3E0TU05_9GAMM</name>
<protein>
    <recommendedName>
        <fullName evidence="4">OmpR/PhoB-type domain-containing protein</fullName>
    </recommendedName>
</protein>
<dbReference type="SMART" id="SM00862">
    <property type="entry name" value="Trans_reg_C"/>
    <property type="match status" value="1"/>
</dbReference>
<dbReference type="Pfam" id="PF00486">
    <property type="entry name" value="Trans_reg_C"/>
    <property type="match status" value="1"/>
</dbReference>
<comment type="caution">
    <text evidence="5">The sequence shown here is derived from an EMBL/GenBank/DDBJ whole genome shotgun (WGS) entry which is preliminary data.</text>
</comment>
<dbReference type="SUPFAM" id="SSF82171">
    <property type="entry name" value="DPP6 N-terminal domain-like"/>
    <property type="match status" value="2"/>
</dbReference>
<dbReference type="Gene3D" id="2.120.10.30">
    <property type="entry name" value="TolB, C-terminal domain"/>
    <property type="match status" value="2"/>
</dbReference>
<organism evidence="5 6">
    <name type="scientific">Thalassotalea euphylliae</name>
    <dbReference type="NCBI Taxonomy" id="1655234"/>
    <lineage>
        <taxon>Bacteria</taxon>
        <taxon>Pseudomonadati</taxon>
        <taxon>Pseudomonadota</taxon>
        <taxon>Gammaproteobacteria</taxon>
        <taxon>Alteromonadales</taxon>
        <taxon>Colwelliaceae</taxon>
        <taxon>Thalassotalea</taxon>
    </lineage>
</organism>
<accession>A0A3E0TU05</accession>
<dbReference type="InterPro" id="IPR001867">
    <property type="entry name" value="OmpR/PhoB-type_DNA-bd"/>
</dbReference>
<dbReference type="InterPro" id="IPR036388">
    <property type="entry name" value="WH-like_DNA-bd_sf"/>
</dbReference>
<keyword evidence="3" id="KW-1133">Transmembrane helix</keyword>
<dbReference type="Proteomes" id="UP000256478">
    <property type="component" value="Unassembled WGS sequence"/>
</dbReference>
<evidence type="ECO:0000259" key="4">
    <source>
        <dbReference type="PROSITE" id="PS51755"/>
    </source>
</evidence>
<sequence length="726" mass="82125">MKQVGEFVVDVEQGILRHKETQQEVIIEPKLFELLLLFIAQPNNLVSRQNILDKLWKGSLVTDNAINKLVANLRKALGDDVKKPRYIKTVPKRGYRLICKVVTPDDACNSEQTDCVTRSISQSISQSNSHPVSQSKERLDRLAEKPYHFAIAIVLIVLMASVFFMIYAGIGIENNESYSSKALTRTSGIESSARMHPNGKHLYYLKKRLKRRQSGSEYQLWVKDLNTSALKQVATNEHNISQIIAIVLGDAGQTTELFFLDKQQQHCGVYRAEVSSPSQTKQGLGATEKLFDCSDKRLKDIDYNAQQQTLYYAAQPKNFWPNQIYAFDIASKAHHLVSQVEPDGWGHHSLDISPDGEKLLIMSTDSDFKTQFLSINLSSGKVTEGVKFNQPVYEAIWHHDSKQVYYFGAPPVNQIMKSELNGNNASVVINTAERLSSGMSLFPDGKNIVFSTEQKNYNLRWLDAENNGVAIDNSRVNDIYPALFHQSEKHLFISERNGYRQLFLSEHRANYAEVISNFSQPYWIGYLAVSADDTHILLNARNQVYLLPIESLTDGLPITELSEQYLLYTSTEPIISLDFLSDSNAAITAVSNGNPELIVIDLDKKSIVQQKGLWSYGLTDSEHSDHYYLIEQTSNNLYRVNPKDNTLVAMNISLPIGFYHVKVDNGTLYYVLSENDKEYINIISLKNVRPKTKYLIQGFSSYDVANGKTIVSDIDSLEGDVHRTLY</sequence>
<feature type="domain" description="OmpR/PhoB-type" evidence="4">
    <location>
        <begin position="1"/>
        <end position="99"/>
    </location>
</feature>
<dbReference type="InterPro" id="IPR016032">
    <property type="entry name" value="Sig_transdc_resp-reg_C-effctor"/>
</dbReference>
<dbReference type="PROSITE" id="PS51755">
    <property type="entry name" value="OMPR_PHOB"/>
    <property type="match status" value="1"/>
</dbReference>
<dbReference type="GO" id="GO:0003677">
    <property type="term" value="F:DNA binding"/>
    <property type="evidence" value="ECO:0007669"/>
    <property type="project" value="UniProtKB-UniRule"/>
</dbReference>
<evidence type="ECO:0000256" key="2">
    <source>
        <dbReference type="PROSITE-ProRule" id="PRU01091"/>
    </source>
</evidence>
<evidence type="ECO:0000256" key="1">
    <source>
        <dbReference type="ARBA" id="ARBA00023125"/>
    </source>
</evidence>
<evidence type="ECO:0000256" key="3">
    <source>
        <dbReference type="SAM" id="Phobius"/>
    </source>
</evidence>
<dbReference type="Gene3D" id="1.10.10.10">
    <property type="entry name" value="Winged helix-like DNA-binding domain superfamily/Winged helix DNA-binding domain"/>
    <property type="match status" value="1"/>
</dbReference>